<organism evidence="1 2">
    <name type="scientific">Candidatus Komeilibacteria bacterium CG_4_10_14_0_2_um_filter_37_10</name>
    <dbReference type="NCBI Taxonomy" id="1974470"/>
    <lineage>
        <taxon>Bacteria</taxon>
        <taxon>Candidatus Komeiliibacteriota</taxon>
    </lineage>
</organism>
<evidence type="ECO:0000313" key="1">
    <source>
        <dbReference type="EMBL" id="PIZ98474.1"/>
    </source>
</evidence>
<dbReference type="SUPFAM" id="SSF89095">
    <property type="entry name" value="GatB/YqeY motif"/>
    <property type="match status" value="1"/>
</dbReference>
<dbReference type="PANTHER" id="PTHR28055">
    <property type="entry name" value="ALTERED INHERITANCE OF MITOCHONDRIA PROTEIN 41, MITOCHONDRIAL"/>
    <property type="match status" value="1"/>
</dbReference>
<accession>A0A2M7VDJ3</accession>
<dbReference type="InterPro" id="IPR019004">
    <property type="entry name" value="YqeY/Aim41"/>
</dbReference>
<proteinExistence type="predicted"/>
<evidence type="ECO:0000313" key="2">
    <source>
        <dbReference type="Proteomes" id="UP000230405"/>
    </source>
</evidence>
<dbReference type="GO" id="GO:0016884">
    <property type="term" value="F:carbon-nitrogen ligase activity, with glutamine as amido-N-donor"/>
    <property type="evidence" value="ECO:0007669"/>
    <property type="project" value="InterPro"/>
</dbReference>
<dbReference type="InterPro" id="IPR023168">
    <property type="entry name" value="GatB_Yqey_C_2"/>
</dbReference>
<gene>
    <name evidence="1" type="ORF">COX77_04355</name>
</gene>
<dbReference type="AlphaFoldDB" id="A0A2M7VDJ3"/>
<dbReference type="Gene3D" id="1.10.1510.10">
    <property type="entry name" value="Uncharacterised protein YqeY/AIM41 PF09424, N-terminal domain"/>
    <property type="match status" value="1"/>
</dbReference>
<keyword evidence="1" id="KW-0808">Transferase</keyword>
<dbReference type="Gene3D" id="1.10.10.410">
    <property type="match status" value="1"/>
</dbReference>
<dbReference type="EMBL" id="PFPO01000085">
    <property type="protein sequence ID" value="PIZ98474.1"/>
    <property type="molecule type" value="Genomic_DNA"/>
</dbReference>
<reference evidence="2" key="1">
    <citation type="submission" date="2017-09" db="EMBL/GenBank/DDBJ databases">
        <title>Depth-based differentiation of microbial function through sediment-hosted aquifers and enrichment of novel symbionts in the deep terrestrial subsurface.</title>
        <authorList>
            <person name="Probst A.J."/>
            <person name="Ladd B."/>
            <person name="Jarett J.K."/>
            <person name="Geller-Mcgrath D.E."/>
            <person name="Sieber C.M.K."/>
            <person name="Emerson J.B."/>
            <person name="Anantharaman K."/>
            <person name="Thomas B.C."/>
            <person name="Malmstrom R."/>
            <person name="Stieglmeier M."/>
            <person name="Klingl A."/>
            <person name="Woyke T."/>
            <person name="Ryan C.M."/>
            <person name="Banfield J.F."/>
        </authorList>
    </citation>
    <scope>NUCLEOTIDE SEQUENCE [LARGE SCALE GENOMIC DNA]</scope>
</reference>
<dbReference type="Pfam" id="PF09424">
    <property type="entry name" value="YqeY"/>
    <property type="match status" value="1"/>
</dbReference>
<dbReference type="InterPro" id="IPR003789">
    <property type="entry name" value="Asn/Gln_tRNA_amidoTrase-B-like"/>
</dbReference>
<dbReference type="PANTHER" id="PTHR28055:SF1">
    <property type="entry name" value="ALTERED INHERITANCE OF MITOCHONDRIA PROTEIN 41, MITOCHONDRIAL"/>
    <property type="match status" value="1"/>
</dbReference>
<dbReference type="Proteomes" id="UP000230405">
    <property type="component" value="Unassembled WGS sequence"/>
</dbReference>
<protein>
    <submittedName>
        <fullName evidence="1">Aspartyl-tRNA amidotransferase</fullName>
    </submittedName>
</protein>
<name>A0A2M7VDJ3_9BACT</name>
<sequence>MILENKIKEDLKIALKNKEVLKLSVLRMLSASLNNASIAKNRAVLTDEETIKIIKTEAKRRKEAAEAFSKANYLEQAAKEQQELLIIEQYLPQQLSSEEVRQMIMDVLKTNNLHGADQFGRAMGLVMKVIGQQADGGLVQTILKELLAE</sequence>
<comment type="caution">
    <text evidence="1">The sequence shown here is derived from an EMBL/GenBank/DDBJ whole genome shotgun (WGS) entry which is preliminary data.</text>
</comment>
<dbReference type="GO" id="GO:0016740">
    <property type="term" value="F:transferase activity"/>
    <property type="evidence" value="ECO:0007669"/>
    <property type="project" value="UniProtKB-KW"/>
</dbReference>
<dbReference type="InterPro" id="IPR042184">
    <property type="entry name" value="YqeY/Aim41_N"/>
</dbReference>